<dbReference type="OrthoDB" id="425681at2759"/>
<reference evidence="1 2" key="1">
    <citation type="journal article" date="2019" name="Commun. Biol.">
        <title>The bagworm genome reveals a unique fibroin gene that provides high tensile strength.</title>
        <authorList>
            <person name="Kono N."/>
            <person name="Nakamura H."/>
            <person name="Ohtoshi R."/>
            <person name="Tomita M."/>
            <person name="Numata K."/>
            <person name="Arakawa K."/>
        </authorList>
    </citation>
    <scope>NUCLEOTIDE SEQUENCE [LARGE SCALE GENOMIC DNA]</scope>
</reference>
<proteinExistence type="predicted"/>
<name>A0A4C1XGZ3_EUMVA</name>
<dbReference type="EMBL" id="BGZK01000820">
    <property type="protein sequence ID" value="GBP61724.1"/>
    <property type="molecule type" value="Genomic_DNA"/>
</dbReference>
<gene>
    <name evidence="1" type="ORF">EVAR_89104_1</name>
</gene>
<dbReference type="AlphaFoldDB" id="A0A4C1XGZ3"/>
<organism evidence="1 2">
    <name type="scientific">Eumeta variegata</name>
    <name type="common">Bagworm moth</name>
    <name type="synonym">Eumeta japonica</name>
    <dbReference type="NCBI Taxonomy" id="151549"/>
    <lineage>
        <taxon>Eukaryota</taxon>
        <taxon>Metazoa</taxon>
        <taxon>Ecdysozoa</taxon>
        <taxon>Arthropoda</taxon>
        <taxon>Hexapoda</taxon>
        <taxon>Insecta</taxon>
        <taxon>Pterygota</taxon>
        <taxon>Neoptera</taxon>
        <taxon>Endopterygota</taxon>
        <taxon>Lepidoptera</taxon>
        <taxon>Glossata</taxon>
        <taxon>Ditrysia</taxon>
        <taxon>Tineoidea</taxon>
        <taxon>Psychidae</taxon>
        <taxon>Oiketicinae</taxon>
        <taxon>Eumeta</taxon>
    </lineage>
</organism>
<protein>
    <submittedName>
        <fullName evidence="1">Uncharacterized protein</fullName>
    </submittedName>
</protein>
<comment type="caution">
    <text evidence="1">The sequence shown here is derived from an EMBL/GenBank/DDBJ whole genome shotgun (WGS) entry which is preliminary data.</text>
</comment>
<keyword evidence="2" id="KW-1185">Reference proteome</keyword>
<sequence length="134" mass="15073">MLTRRCSRALVYPSVSHLKTFIFDSKIKHSNLVCKQIMNIPPVGRVSETSRRHAVDYSVKFSSFVDTSVFSPNYFTANLSLVNAVEIRSLRSTCGVCLKDRRRNSEVRERCGLKEDVVTRVERGCGGLASGKDE</sequence>
<evidence type="ECO:0000313" key="1">
    <source>
        <dbReference type="EMBL" id="GBP61724.1"/>
    </source>
</evidence>
<evidence type="ECO:0000313" key="2">
    <source>
        <dbReference type="Proteomes" id="UP000299102"/>
    </source>
</evidence>
<dbReference type="Proteomes" id="UP000299102">
    <property type="component" value="Unassembled WGS sequence"/>
</dbReference>
<accession>A0A4C1XGZ3</accession>